<dbReference type="Proteomes" id="UP000002754">
    <property type="component" value="Unassembled WGS sequence"/>
</dbReference>
<dbReference type="Proteomes" id="UP000297014">
    <property type="component" value="Unassembled WGS sequence"/>
</dbReference>
<keyword evidence="4" id="KW-1003">Cell membrane</keyword>
<organism evidence="10 12">
    <name type="scientific">Alkalihalobacillus alcalophilus ATCC 27647 = CGMCC 1.3604</name>
    <dbReference type="NCBI Taxonomy" id="1218173"/>
    <lineage>
        <taxon>Bacteria</taxon>
        <taxon>Bacillati</taxon>
        <taxon>Bacillota</taxon>
        <taxon>Bacilli</taxon>
        <taxon>Bacillales</taxon>
        <taxon>Bacillaceae</taxon>
        <taxon>Alkalihalobacillus</taxon>
    </lineage>
</organism>
<dbReference type="InterPro" id="IPR038770">
    <property type="entry name" value="Na+/solute_symporter_sf"/>
</dbReference>
<dbReference type="Pfam" id="PF03547">
    <property type="entry name" value="Mem_trans"/>
    <property type="match status" value="2"/>
</dbReference>
<feature type="transmembrane region" description="Helical" evidence="8">
    <location>
        <begin position="227"/>
        <end position="248"/>
    </location>
</feature>
<evidence type="ECO:0000256" key="6">
    <source>
        <dbReference type="ARBA" id="ARBA00022989"/>
    </source>
</evidence>
<protein>
    <submittedName>
        <fullName evidence="10">Auxin efflux carrier</fullName>
    </submittedName>
    <submittedName>
        <fullName evidence="9">Transporter</fullName>
    </submittedName>
</protein>
<feature type="transmembrane region" description="Helical" evidence="8">
    <location>
        <begin position="129"/>
        <end position="151"/>
    </location>
</feature>
<dbReference type="EMBL" id="ALPT02000029">
    <property type="protein sequence ID" value="KGA97460.1"/>
    <property type="molecule type" value="Genomic_DNA"/>
</dbReference>
<dbReference type="STRING" id="1218173.BALCAV_0210295"/>
<feature type="transmembrane region" description="Helical" evidence="8">
    <location>
        <begin position="104"/>
        <end position="123"/>
    </location>
</feature>
<dbReference type="PANTHER" id="PTHR36838">
    <property type="entry name" value="AUXIN EFFLUX CARRIER FAMILY PROTEIN"/>
    <property type="match status" value="1"/>
</dbReference>
<dbReference type="EMBL" id="JX399349">
    <property type="protein sequence ID" value="AFV25772.1"/>
    <property type="molecule type" value="Genomic_DNA"/>
</dbReference>
<evidence type="ECO:0000256" key="2">
    <source>
        <dbReference type="ARBA" id="ARBA00010145"/>
    </source>
</evidence>
<keyword evidence="5 8" id="KW-0812">Transmembrane</keyword>
<evidence type="ECO:0000313" key="10">
    <source>
        <dbReference type="EMBL" id="KGA97460.1"/>
    </source>
</evidence>
<evidence type="ECO:0000256" key="4">
    <source>
        <dbReference type="ARBA" id="ARBA00022475"/>
    </source>
</evidence>
<dbReference type="Gene3D" id="1.20.1530.20">
    <property type="match status" value="1"/>
</dbReference>
<dbReference type="PANTHER" id="PTHR36838:SF3">
    <property type="entry name" value="TRANSPORTER AUXIN EFFLUX CARRIER EC FAMILY"/>
    <property type="match status" value="1"/>
</dbReference>
<feature type="transmembrane region" description="Helical" evidence="8">
    <location>
        <begin position="195"/>
        <end position="215"/>
    </location>
</feature>
<evidence type="ECO:0000313" key="13">
    <source>
        <dbReference type="Proteomes" id="UP000297014"/>
    </source>
</evidence>
<sequence length="311" mass="34085">MDTLTITITIMTMGIMIALGVFVASRVPVTLQAKELLMFIIINLAVPSIILNAVFNTEIDENVFQQVIIVFVVSLVFNGLGLLLTILIGRLIKFEPSLATKLGLLAVLGNVGFIGIPLSATIFGPIGGLLAAVFDAGIDLVLFSLGIYLLQSEKRFHFKQLKALINVPLIAIILGLAFVISNLEAPFVFKQLSSILSGLAAPLAMLYIGFLLYPFLRKEQAFYYKELWYPLILKLLIFPMIAILIMTLLPLEDFIKQLLTILIAMPTFMLASVVFSRYSDGDNLAVITTVVSTLLSLITIPLVTFIASVFI</sequence>
<feature type="transmembrane region" description="Helical" evidence="8">
    <location>
        <begin position="36"/>
        <end position="55"/>
    </location>
</feature>
<reference evidence="11 13" key="3">
    <citation type="submission" date="2014-01" db="EMBL/GenBank/DDBJ databases">
        <title>Draft genome sequencing of Bacillus alcalophilus CGMCC 1.3604.</title>
        <authorList>
            <person name="Yang J."/>
            <person name="Diao L."/>
            <person name="Yang S."/>
        </authorList>
    </citation>
    <scope>NUCLEOTIDE SEQUENCE [LARGE SCALE GENOMIC DNA]</scope>
    <source>
        <strain evidence="11 13">CGMCC 1.3604</strain>
    </source>
</reference>
<accession>J8TKH2</accession>
<proteinExistence type="inferred from homology"/>
<dbReference type="RefSeq" id="WP_003322264.1">
    <property type="nucleotide sequence ID" value="NZ_ALPT02000029.1"/>
</dbReference>
<feature type="transmembrane region" description="Helical" evidence="8">
    <location>
        <begin position="254"/>
        <end position="275"/>
    </location>
</feature>
<feature type="transmembrane region" description="Helical" evidence="8">
    <location>
        <begin position="284"/>
        <end position="310"/>
    </location>
</feature>
<evidence type="ECO:0000256" key="3">
    <source>
        <dbReference type="ARBA" id="ARBA00022448"/>
    </source>
</evidence>
<dbReference type="eggNOG" id="COG0679">
    <property type="taxonomic scope" value="Bacteria"/>
</dbReference>
<dbReference type="InterPro" id="IPR004776">
    <property type="entry name" value="Mem_transp_PIN-like"/>
</dbReference>
<evidence type="ECO:0000256" key="5">
    <source>
        <dbReference type="ARBA" id="ARBA00022692"/>
    </source>
</evidence>
<evidence type="ECO:0000256" key="1">
    <source>
        <dbReference type="ARBA" id="ARBA00004651"/>
    </source>
</evidence>
<dbReference type="OrthoDB" id="401182at2"/>
<keyword evidence="3" id="KW-0813">Transport</keyword>
<keyword evidence="12" id="KW-1185">Reference proteome</keyword>
<dbReference type="GO" id="GO:0005886">
    <property type="term" value="C:plasma membrane"/>
    <property type="evidence" value="ECO:0007669"/>
    <property type="project" value="UniProtKB-SubCell"/>
</dbReference>
<evidence type="ECO:0000313" key="11">
    <source>
        <dbReference type="EMBL" id="THG89984.1"/>
    </source>
</evidence>
<comment type="subcellular location">
    <subcellularLocation>
        <location evidence="1">Cell membrane</location>
        <topology evidence="1">Multi-pass membrane protein</topology>
    </subcellularLocation>
</comment>
<evidence type="ECO:0000313" key="12">
    <source>
        <dbReference type="Proteomes" id="UP000002754"/>
    </source>
</evidence>
<dbReference type="GO" id="GO:0055085">
    <property type="term" value="P:transmembrane transport"/>
    <property type="evidence" value="ECO:0007669"/>
    <property type="project" value="InterPro"/>
</dbReference>
<keyword evidence="6 8" id="KW-1133">Transmembrane helix</keyword>
<evidence type="ECO:0000256" key="8">
    <source>
        <dbReference type="SAM" id="Phobius"/>
    </source>
</evidence>
<name>J8TKH2_ALKAL</name>
<reference evidence="9" key="1">
    <citation type="submission" date="2012-07" db="EMBL/GenBank/DDBJ databases">
        <title>A Draft Genome for Bacillus alcalophilus strain ATCC 27647.</title>
        <authorList>
            <person name="Attie O."/>
            <person name="Jayaprakash A."/>
            <person name="Sachidanandam R."/>
            <person name="Shah H."/>
            <person name="Paulsen I."/>
            <person name="Morino M."/>
            <person name="Ito M."/>
            <person name="Krulwich T."/>
        </authorList>
    </citation>
    <scope>NUCLEOTIDE SEQUENCE</scope>
    <source>
        <strain evidence="9">ATCC 27647</strain>
    </source>
</reference>
<evidence type="ECO:0000256" key="7">
    <source>
        <dbReference type="ARBA" id="ARBA00023136"/>
    </source>
</evidence>
<gene>
    <name evidence="11" type="ORF">AJ85_14145</name>
    <name evidence="9" type="ORF">BalcAV1762</name>
    <name evidence="10" type="ORF">BALCAV_0210295</name>
</gene>
<reference evidence="10 12" key="2">
    <citation type="journal article" date="2014" name="Genome Announc.">
        <title>Draft Genome Sequence of Bacillus alcalophilus AV1934, a Classic Alkaliphile Isolated from Human Feces in 1934.</title>
        <authorList>
            <person name="Attie O."/>
            <person name="Jayaprakash A."/>
            <person name="Shah H."/>
            <person name="Paulsen I.T."/>
            <person name="Morino M."/>
            <person name="Takahashi Y."/>
            <person name="Narumi I."/>
            <person name="Sachidanandam R."/>
            <person name="Satoh K."/>
            <person name="Ito M."/>
            <person name="Krulwich T.A."/>
        </authorList>
    </citation>
    <scope>NUCLEOTIDE SEQUENCE [LARGE SCALE GENOMIC DNA]</scope>
    <source>
        <strain evidence="10 12">AV1934</strain>
    </source>
</reference>
<feature type="transmembrane region" description="Helical" evidence="8">
    <location>
        <begin position="6"/>
        <end position="24"/>
    </location>
</feature>
<dbReference type="EMBL" id="JALP01000187">
    <property type="protein sequence ID" value="THG89984.1"/>
    <property type="molecule type" value="Genomic_DNA"/>
</dbReference>
<dbReference type="AlphaFoldDB" id="J8TKH2"/>
<keyword evidence="7 8" id="KW-0472">Membrane</keyword>
<evidence type="ECO:0000313" key="9">
    <source>
        <dbReference type="EMBL" id="AFV25772.1"/>
    </source>
</evidence>
<feature type="transmembrane region" description="Helical" evidence="8">
    <location>
        <begin position="163"/>
        <end position="183"/>
    </location>
</feature>
<feature type="transmembrane region" description="Helical" evidence="8">
    <location>
        <begin position="67"/>
        <end position="92"/>
    </location>
</feature>
<comment type="similarity">
    <text evidence="2">Belongs to the auxin efflux carrier (TC 2.A.69) family.</text>
</comment>